<dbReference type="Pfam" id="PF00017">
    <property type="entry name" value="SH2"/>
    <property type="match status" value="1"/>
</dbReference>
<dbReference type="Proteomes" id="UP001152795">
    <property type="component" value="Unassembled WGS sequence"/>
</dbReference>
<gene>
    <name evidence="2" type="ORF">PACLA_8A055550</name>
</gene>
<feature type="region of interest" description="Disordered" evidence="1">
    <location>
        <begin position="1"/>
        <end position="41"/>
    </location>
</feature>
<dbReference type="OrthoDB" id="5974457at2759"/>
<dbReference type="PROSITE" id="PS50001">
    <property type="entry name" value="SH2"/>
    <property type="match status" value="1"/>
</dbReference>
<dbReference type="InterPro" id="IPR036860">
    <property type="entry name" value="SH2_dom_sf"/>
</dbReference>
<feature type="region of interest" description="Disordered" evidence="1">
    <location>
        <begin position="163"/>
        <end position="246"/>
    </location>
</feature>
<keyword evidence="2" id="KW-0418">Kinase</keyword>
<dbReference type="InterPro" id="IPR000980">
    <property type="entry name" value="SH2"/>
</dbReference>
<comment type="caution">
    <text evidence="2">The sequence shown here is derived from an EMBL/GenBank/DDBJ whole genome shotgun (WGS) entry which is preliminary data.</text>
</comment>
<feature type="compositionally biased region" description="Polar residues" evidence="1">
    <location>
        <begin position="175"/>
        <end position="215"/>
    </location>
</feature>
<feature type="compositionally biased region" description="Basic residues" evidence="1">
    <location>
        <begin position="491"/>
        <end position="500"/>
    </location>
</feature>
<name>A0A7D9DAK3_PARCT</name>
<sequence length="500" mass="56068">MSSDGEHFTFDSNANQYGAQGDRHSPPTLDECHRDKQANRPPILFLPRQGSVEHGRFEEILKKTKKYETISKVPYHIQEEVKDALNVAKESRLDWRGVASRMGVKAPTIEKFAKDFKENPTDKLFQELSSKKTTELLQVLYQMDLHDVLNIFYDEMCIDKSDSTGAGEKREKYQSSKFPSQESTPVSGASSASEFIASPNTPKSPFNTPKDTGTPESAERSDSGMGSISSQLPNSRPKTGSFAKQNSDKDLAKSLKSTVNFHSTYSANFWHKIPPKPGSTTKEWKQVEEVLKQDFRKQSMQSQVMRFICYVLKIEPYEERHTKYVREQDFANLVAWFGPVKDGKDGLFEKIAQLIKESTTYKGNTGPHSFFAGYMTKEEADRLIGNEEKVGTFLIRFSSTYAQSGSFVVCLKTNTGAEHVLLEGNPVTGKLSYDGKDYDDVVTLYRRALCKGGVSQDRRTSCTTICANLPLNAMFKPYGAGPRLPQPAGRGRGRGRGQEQ</sequence>
<dbReference type="SUPFAM" id="SSF47986">
    <property type="entry name" value="DEATH domain"/>
    <property type="match status" value="1"/>
</dbReference>
<dbReference type="GO" id="GO:0016301">
    <property type="term" value="F:kinase activity"/>
    <property type="evidence" value="ECO:0007669"/>
    <property type="project" value="UniProtKB-KW"/>
</dbReference>
<evidence type="ECO:0000256" key="1">
    <source>
        <dbReference type="SAM" id="MobiDB-lite"/>
    </source>
</evidence>
<accession>A0A7D9DAK3</accession>
<dbReference type="SMART" id="SM00252">
    <property type="entry name" value="SH2"/>
    <property type="match status" value="1"/>
</dbReference>
<protein>
    <submittedName>
        <fullName evidence="2">Dual specificity kinase shkC</fullName>
    </submittedName>
</protein>
<dbReference type="SUPFAM" id="SSF55550">
    <property type="entry name" value="SH2 domain"/>
    <property type="match status" value="1"/>
</dbReference>
<dbReference type="Gene3D" id="1.10.533.10">
    <property type="entry name" value="Death Domain, Fas"/>
    <property type="match status" value="1"/>
</dbReference>
<reference evidence="2" key="1">
    <citation type="submission" date="2020-04" db="EMBL/GenBank/DDBJ databases">
        <authorList>
            <person name="Alioto T."/>
            <person name="Alioto T."/>
            <person name="Gomez Garrido J."/>
        </authorList>
    </citation>
    <scope>NUCLEOTIDE SEQUENCE</scope>
    <source>
        <strain evidence="2">A484AB</strain>
    </source>
</reference>
<feature type="region of interest" description="Disordered" evidence="1">
    <location>
        <begin position="478"/>
        <end position="500"/>
    </location>
</feature>
<dbReference type="AlphaFoldDB" id="A0A7D9DAK3"/>
<feature type="compositionally biased region" description="Polar residues" evidence="1">
    <location>
        <begin position="224"/>
        <end position="245"/>
    </location>
</feature>
<evidence type="ECO:0000313" key="3">
    <source>
        <dbReference type="Proteomes" id="UP001152795"/>
    </source>
</evidence>
<feature type="compositionally biased region" description="Low complexity" evidence="1">
    <location>
        <begin position="479"/>
        <end position="489"/>
    </location>
</feature>
<feature type="compositionally biased region" description="Basic and acidic residues" evidence="1">
    <location>
        <begin position="163"/>
        <end position="174"/>
    </location>
</feature>
<dbReference type="Gene3D" id="3.30.505.10">
    <property type="entry name" value="SH2 domain"/>
    <property type="match status" value="1"/>
</dbReference>
<dbReference type="CDD" id="cd00173">
    <property type="entry name" value="SH2"/>
    <property type="match status" value="1"/>
</dbReference>
<evidence type="ECO:0000313" key="2">
    <source>
        <dbReference type="EMBL" id="CAB3981133.1"/>
    </source>
</evidence>
<proteinExistence type="predicted"/>
<keyword evidence="3" id="KW-1185">Reference proteome</keyword>
<organism evidence="2 3">
    <name type="scientific">Paramuricea clavata</name>
    <name type="common">Red gorgonian</name>
    <name type="synonym">Violescent sea-whip</name>
    <dbReference type="NCBI Taxonomy" id="317549"/>
    <lineage>
        <taxon>Eukaryota</taxon>
        <taxon>Metazoa</taxon>
        <taxon>Cnidaria</taxon>
        <taxon>Anthozoa</taxon>
        <taxon>Octocorallia</taxon>
        <taxon>Malacalcyonacea</taxon>
        <taxon>Plexauridae</taxon>
        <taxon>Paramuricea</taxon>
    </lineage>
</organism>
<feature type="compositionally biased region" description="Basic and acidic residues" evidence="1">
    <location>
        <begin position="21"/>
        <end position="38"/>
    </location>
</feature>
<dbReference type="InterPro" id="IPR011029">
    <property type="entry name" value="DEATH-like_dom_sf"/>
</dbReference>
<dbReference type="EMBL" id="CACRXK020000356">
    <property type="protein sequence ID" value="CAB3981133.1"/>
    <property type="molecule type" value="Genomic_DNA"/>
</dbReference>
<keyword evidence="2" id="KW-0808">Transferase</keyword>